<evidence type="ECO:0000256" key="2">
    <source>
        <dbReference type="ARBA" id="ARBA00022621"/>
    </source>
</evidence>
<dbReference type="PANTHER" id="PTHR37164">
    <property type="entry name" value="BACTERIOHEMERYTHRIN"/>
    <property type="match status" value="1"/>
</dbReference>
<dbReference type="NCBIfam" id="TIGR02481">
    <property type="entry name" value="hemeryth_dom"/>
    <property type="match status" value="1"/>
</dbReference>
<keyword evidence="4" id="KW-0408">Iron</keyword>
<dbReference type="PANTHER" id="PTHR37164:SF1">
    <property type="entry name" value="BACTERIOHEMERYTHRIN"/>
    <property type="match status" value="1"/>
</dbReference>
<evidence type="ECO:0000259" key="5">
    <source>
        <dbReference type="Pfam" id="PF01814"/>
    </source>
</evidence>
<evidence type="ECO:0000313" key="6">
    <source>
        <dbReference type="EMBL" id="MBP2290455.1"/>
    </source>
</evidence>
<keyword evidence="2" id="KW-0561">Oxygen transport</keyword>
<comment type="caution">
    <text evidence="6">The sequence shown here is derived from an EMBL/GenBank/DDBJ whole genome shotgun (WGS) entry which is preliminary data.</text>
</comment>
<dbReference type="InterPro" id="IPR050669">
    <property type="entry name" value="Hemerythrin"/>
</dbReference>
<dbReference type="InterPro" id="IPR012827">
    <property type="entry name" value="Hemerythrin_metal-bd"/>
</dbReference>
<evidence type="ECO:0000256" key="1">
    <source>
        <dbReference type="ARBA" id="ARBA00010587"/>
    </source>
</evidence>
<dbReference type="EMBL" id="JAGINP010000001">
    <property type="protein sequence ID" value="MBP2290455.1"/>
    <property type="molecule type" value="Genomic_DNA"/>
</dbReference>
<keyword evidence="7" id="KW-1185">Reference proteome</keyword>
<dbReference type="Gene3D" id="1.20.120.50">
    <property type="entry name" value="Hemerythrin-like"/>
    <property type="match status" value="1"/>
</dbReference>
<name>A0ABS4SG93_9PROT</name>
<feature type="domain" description="Hemerythrin-like" evidence="5">
    <location>
        <begin position="4"/>
        <end position="119"/>
    </location>
</feature>
<dbReference type="PROSITE" id="PS00550">
    <property type="entry name" value="HEMERYTHRINS"/>
    <property type="match status" value="1"/>
</dbReference>
<organism evidence="6 7">
    <name type="scientific">Azospirillum rugosum</name>
    <dbReference type="NCBI Taxonomy" id="416170"/>
    <lineage>
        <taxon>Bacteria</taxon>
        <taxon>Pseudomonadati</taxon>
        <taxon>Pseudomonadota</taxon>
        <taxon>Alphaproteobacteria</taxon>
        <taxon>Rhodospirillales</taxon>
        <taxon>Azospirillaceae</taxon>
        <taxon>Azospirillum</taxon>
    </lineage>
</organism>
<comment type="similarity">
    <text evidence="1">Belongs to the hemerythrin family.</text>
</comment>
<dbReference type="InterPro" id="IPR012312">
    <property type="entry name" value="Hemerythrin-like"/>
</dbReference>
<dbReference type="InterPro" id="IPR035938">
    <property type="entry name" value="Hemerythrin-like_sf"/>
</dbReference>
<accession>A0ABS4SG93</accession>
<proteinExistence type="inferred from homology"/>
<evidence type="ECO:0000313" key="7">
    <source>
        <dbReference type="Proteomes" id="UP000781958"/>
    </source>
</evidence>
<protein>
    <submittedName>
        <fullName evidence="6">Hemerythrin</fullName>
    </submittedName>
</protein>
<dbReference type="NCBIfam" id="NF033749">
    <property type="entry name" value="bact_hemeryth"/>
    <property type="match status" value="1"/>
</dbReference>
<dbReference type="CDD" id="cd12107">
    <property type="entry name" value="Hemerythrin"/>
    <property type="match status" value="1"/>
</dbReference>
<gene>
    <name evidence="6" type="ORF">J2851_000192</name>
</gene>
<dbReference type="Pfam" id="PF01814">
    <property type="entry name" value="Hemerythrin"/>
    <property type="match status" value="1"/>
</dbReference>
<evidence type="ECO:0000256" key="3">
    <source>
        <dbReference type="ARBA" id="ARBA00022723"/>
    </source>
</evidence>
<evidence type="ECO:0000256" key="4">
    <source>
        <dbReference type="ARBA" id="ARBA00023004"/>
    </source>
</evidence>
<dbReference type="SUPFAM" id="SSF47188">
    <property type="entry name" value="Hemerythrin-like"/>
    <property type="match status" value="1"/>
</dbReference>
<keyword evidence="2" id="KW-0813">Transport</keyword>
<sequence>MSVGVAVLDDDHRKLIDMFNGLLKTGIAEKDRESLSGLLGGLNDYTKVHFAREEDLMERQGYPNLEQHRAAHRYFIDEVQKLCQDNDDSNEMMLRIDLILLLKEWLIEHIQNVDAQYTPFMADTAH</sequence>
<reference evidence="6 7" key="1">
    <citation type="submission" date="2021-03" db="EMBL/GenBank/DDBJ databases">
        <title>Genomic Encyclopedia of Type Strains, Phase III (KMG-III): the genomes of soil and plant-associated and newly described type strains.</title>
        <authorList>
            <person name="Whitman W."/>
        </authorList>
    </citation>
    <scope>NUCLEOTIDE SEQUENCE [LARGE SCALE GENOMIC DNA]</scope>
    <source>
        <strain evidence="6 7">IMMIB AFH-6</strain>
    </source>
</reference>
<keyword evidence="3" id="KW-0479">Metal-binding</keyword>
<dbReference type="InterPro" id="IPR016131">
    <property type="entry name" value="Haemerythrin_Fe_BS"/>
</dbReference>
<dbReference type="Proteomes" id="UP000781958">
    <property type="component" value="Unassembled WGS sequence"/>
</dbReference>